<dbReference type="InterPro" id="IPR000182">
    <property type="entry name" value="GNAT_dom"/>
</dbReference>
<protein>
    <submittedName>
        <fullName evidence="3">GNAT family N-acetyltransferase</fullName>
    </submittedName>
</protein>
<dbReference type="InterPro" id="IPR056934">
    <property type="entry name" value="SH3_Rv0428c"/>
</dbReference>
<comment type="caution">
    <text evidence="3">The sequence shown here is derived from an EMBL/GenBank/DDBJ whole genome shotgun (WGS) entry which is preliminary data.</text>
</comment>
<feature type="domain" description="N-acetyltransferase" evidence="2">
    <location>
        <begin position="196"/>
        <end position="334"/>
    </location>
</feature>
<dbReference type="InterPro" id="IPR016181">
    <property type="entry name" value="Acyl_CoA_acyltransferase"/>
</dbReference>
<evidence type="ECO:0000259" key="2">
    <source>
        <dbReference type="PROSITE" id="PS51186"/>
    </source>
</evidence>
<name>A0A3A3Z5Z9_9ACTN</name>
<evidence type="ECO:0000313" key="3">
    <source>
        <dbReference type="EMBL" id="RJK98403.1"/>
    </source>
</evidence>
<dbReference type="Gene3D" id="3.40.630.30">
    <property type="match status" value="1"/>
</dbReference>
<proteinExistence type="predicted"/>
<dbReference type="Proteomes" id="UP000265614">
    <property type="component" value="Unassembled WGS sequence"/>
</dbReference>
<dbReference type="InterPro" id="IPR056935">
    <property type="entry name" value="Rv0428c-like_C"/>
</dbReference>
<gene>
    <name evidence="3" type="ORF">D5H78_03395</name>
</gene>
<feature type="region of interest" description="Disordered" evidence="1">
    <location>
        <begin position="60"/>
        <end position="80"/>
    </location>
</feature>
<dbReference type="Pfam" id="PF24553">
    <property type="entry name" value="Rv0428c_C"/>
    <property type="match status" value="1"/>
</dbReference>
<keyword evidence="3" id="KW-0808">Transferase</keyword>
<dbReference type="GO" id="GO:0016747">
    <property type="term" value="F:acyltransferase activity, transferring groups other than amino-acyl groups"/>
    <property type="evidence" value="ECO:0007669"/>
    <property type="project" value="InterPro"/>
</dbReference>
<reference evidence="3 4" key="1">
    <citation type="submission" date="2018-09" db="EMBL/GenBank/DDBJ databases">
        <title>YIM 75000 draft genome.</title>
        <authorList>
            <person name="Tang S."/>
            <person name="Feng Y."/>
        </authorList>
    </citation>
    <scope>NUCLEOTIDE SEQUENCE [LARGE SCALE GENOMIC DNA]</scope>
    <source>
        <strain evidence="3 4">YIM 75000</strain>
    </source>
</reference>
<dbReference type="OrthoDB" id="9775595at2"/>
<accession>A0A3A3Z5Z9</accession>
<dbReference type="AlphaFoldDB" id="A0A3A3Z5Z9"/>
<evidence type="ECO:0000313" key="4">
    <source>
        <dbReference type="Proteomes" id="UP000265614"/>
    </source>
</evidence>
<dbReference type="EMBL" id="QZEZ01000001">
    <property type="protein sequence ID" value="RJK98403.1"/>
    <property type="molecule type" value="Genomic_DNA"/>
</dbReference>
<dbReference type="Pfam" id="PF24551">
    <property type="entry name" value="SH3_Rv0428c"/>
    <property type="match status" value="1"/>
</dbReference>
<keyword evidence="4" id="KW-1185">Reference proteome</keyword>
<dbReference type="CDD" id="cd04301">
    <property type="entry name" value="NAT_SF"/>
    <property type="match status" value="1"/>
</dbReference>
<organism evidence="3 4">
    <name type="scientific">Vallicoccus soli</name>
    <dbReference type="NCBI Taxonomy" id="2339232"/>
    <lineage>
        <taxon>Bacteria</taxon>
        <taxon>Bacillati</taxon>
        <taxon>Actinomycetota</taxon>
        <taxon>Actinomycetes</taxon>
        <taxon>Motilibacterales</taxon>
        <taxon>Vallicoccaceae</taxon>
        <taxon>Vallicoccus</taxon>
    </lineage>
</organism>
<dbReference type="SUPFAM" id="SSF55729">
    <property type="entry name" value="Acyl-CoA N-acyltransferases (Nat)"/>
    <property type="match status" value="1"/>
</dbReference>
<dbReference type="PROSITE" id="PS51186">
    <property type="entry name" value="GNAT"/>
    <property type="match status" value="1"/>
</dbReference>
<sequence length="334" mass="34812">MRLARDLGPQHLGRRVVVRRALADGSAGDVLGELVAWGPDRLAVRARDGRDVLVEHGAVLAGKPVPPPPARRGAPEPDPGRVRADLALERAAAQGWPPLEREELGGWLLRASAGFTGRGNAVLPLGDPGLPLDAALERVVAWYAARGLVPRFQVPLPAARGLDADLLARGWQAYHPTLVLTAATADVLAQVPDPGVAVEAAGRPAEGWLAAYHYRGAPLPPAARAVLEGGEQRAFLQVPDPDGGPPLGIARVAVADGWAGLTAVEVAERARGRGLARALLRAGCAWGAARGASGTYLQVAEDNGPALALYAGAGFAVHHRYRYLRPGDPVPVAP</sequence>
<evidence type="ECO:0000256" key="1">
    <source>
        <dbReference type="SAM" id="MobiDB-lite"/>
    </source>
</evidence>